<reference evidence="6 7" key="1">
    <citation type="journal article" date="2017" name="Gigascience">
        <title>Genome sequence of the small brown planthopper, Laodelphax striatellus.</title>
        <authorList>
            <person name="Zhu J."/>
            <person name="Jiang F."/>
            <person name="Wang X."/>
            <person name="Yang P."/>
            <person name="Bao Y."/>
            <person name="Zhao W."/>
            <person name="Wang W."/>
            <person name="Lu H."/>
            <person name="Wang Q."/>
            <person name="Cui N."/>
            <person name="Li J."/>
            <person name="Chen X."/>
            <person name="Luo L."/>
            <person name="Yu J."/>
            <person name="Kang L."/>
            <person name="Cui F."/>
        </authorList>
    </citation>
    <scope>NUCLEOTIDE SEQUENCE [LARGE SCALE GENOMIC DNA]</scope>
    <source>
        <strain evidence="6">Lst14</strain>
    </source>
</reference>
<dbReference type="InParanoid" id="A0A482XK06"/>
<dbReference type="CDD" id="cd16563">
    <property type="entry name" value="RING-HC_RNF220"/>
    <property type="match status" value="1"/>
</dbReference>
<evidence type="ECO:0000313" key="7">
    <source>
        <dbReference type="Proteomes" id="UP000291343"/>
    </source>
</evidence>
<dbReference type="InterPro" id="IPR052443">
    <property type="entry name" value="E3_ubiq-ligase_RNF220-like"/>
</dbReference>
<organism evidence="6 7">
    <name type="scientific">Laodelphax striatellus</name>
    <name type="common">Small brown planthopper</name>
    <name type="synonym">Delphax striatella</name>
    <dbReference type="NCBI Taxonomy" id="195883"/>
    <lineage>
        <taxon>Eukaryota</taxon>
        <taxon>Metazoa</taxon>
        <taxon>Ecdysozoa</taxon>
        <taxon>Arthropoda</taxon>
        <taxon>Hexapoda</taxon>
        <taxon>Insecta</taxon>
        <taxon>Pterygota</taxon>
        <taxon>Neoptera</taxon>
        <taxon>Paraneoptera</taxon>
        <taxon>Hemiptera</taxon>
        <taxon>Auchenorrhyncha</taxon>
        <taxon>Fulgoroidea</taxon>
        <taxon>Delphacidae</taxon>
        <taxon>Criomorphinae</taxon>
        <taxon>Laodelphax</taxon>
    </lineage>
</organism>
<dbReference type="InterPro" id="IPR001841">
    <property type="entry name" value="Znf_RING"/>
</dbReference>
<comment type="caution">
    <text evidence="6">The sequence shown here is derived from an EMBL/GenBank/DDBJ whole genome shotgun (WGS) entry which is preliminary data.</text>
</comment>
<evidence type="ECO:0000313" key="6">
    <source>
        <dbReference type="EMBL" id="RZF46112.1"/>
    </source>
</evidence>
<feature type="region of interest" description="Disordered" evidence="4">
    <location>
        <begin position="122"/>
        <end position="208"/>
    </location>
</feature>
<dbReference type="Pfam" id="PF13923">
    <property type="entry name" value="zf-C3HC4_2"/>
    <property type="match status" value="1"/>
</dbReference>
<evidence type="ECO:0000256" key="4">
    <source>
        <dbReference type="SAM" id="MobiDB-lite"/>
    </source>
</evidence>
<dbReference type="Gene3D" id="3.30.40.10">
    <property type="entry name" value="Zinc/RING finger domain, C3HC4 (zinc finger)"/>
    <property type="match status" value="1"/>
</dbReference>
<dbReference type="Pfam" id="PF15926">
    <property type="entry name" value="RNF220"/>
    <property type="match status" value="1"/>
</dbReference>
<keyword evidence="1 3" id="KW-0479">Metal-binding</keyword>
<dbReference type="PANTHER" id="PTHR13459">
    <property type="entry name" value="E3 UBIQUITIN-PROTEIN LIGASE RNF220 ISOFORM X1"/>
    <property type="match status" value="1"/>
</dbReference>
<dbReference type="InterPro" id="IPR040178">
    <property type="entry name" value="RNF220_RING"/>
</dbReference>
<feature type="region of interest" description="Disordered" evidence="4">
    <location>
        <begin position="395"/>
        <end position="452"/>
    </location>
</feature>
<dbReference type="GO" id="GO:0008270">
    <property type="term" value="F:zinc ion binding"/>
    <property type="evidence" value="ECO:0007669"/>
    <property type="project" value="UniProtKB-KW"/>
</dbReference>
<feature type="compositionally biased region" description="Low complexity" evidence="4">
    <location>
        <begin position="132"/>
        <end position="148"/>
    </location>
</feature>
<dbReference type="GO" id="GO:0016567">
    <property type="term" value="P:protein ubiquitination"/>
    <property type="evidence" value="ECO:0007669"/>
    <property type="project" value="TreeGrafter"/>
</dbReference>
<dbReference type="STRING" id="195883.A0A482XK06"/>
<dbReference type="GO" id="GO:0061630">
    <property type="term" value="F:ubiquitin protein ligase activity"/>
    <property type="evidence" value="ECO:0007669"/>
    <property type="project" value="TreeGrafter"/>
</dbReference>
<name>A0A482XK06_LAOST</name>
<dbReference type="SUPFAM" id="SSF57850">
    <property type="entry name" value="RING/U-box"/>
    <property type="match status" value="1"/>
</dbReference>
<gene>
    <name evidence="6" type="ORF">LSTR_LSTR012972</name>
</gene>
<feature type="domain" description="RING-type" evidence="5">
    <location>
        <begin position="478"/>
        <end position="517"/>
    </location>
</feature>
<proteinExistence type="predicted"/>
<dbReference type="PANTHER" id="PTHR13459:SF1">
    <property type="entry name" value="E3 UBIQUITIN-PROTEIN LIGASE RNF220 ISOFORM X1"/>
    <property type="match status" value="1"/>
</dbReference>
<dbReference type="FunCoup" id="A0A482XK06">
    <property type="interactions" value="1328"/>
</dbReference>
<protein>
    <recommendedName>
        <fullName evidence="5">RING-type domain-containing protein</fullName>
    </recommendedName>
</protein>
<feature type="region of interest" description="Disordered" evidence="4">
    <location>
        <begin position="244"/>
        <end position="269"/>
    </location>
</feature>
<evidence type="ECO:0000256" key="1">
    <source>
        <dbReference type="ARBA" id="ARBA00022771"/>
    </source>
</evidence>
<sequence length="530" mass="58504">MENSAYASNPLPPPALVVFSQAGGLPETLRMQRPFNSQAQEGKELQVPFSASPGFGLRLLDSYSTLPAHLLHHLQPQFHIHPALDPRSGPFGSAAAAAAAASYQALADSNKSFPSAFAPPPSKCLKMESENQSHTNNNSTTNNNNNSQVFYQRAGSTSPGSVSASPSPKPDDSLAGTTTDERDATRTPSSEGNDSSNQEEGRGYRRKKRFQPEPWCCPICSCTLRPGELDAHLLHELDKLYKLAPSRPGSSNAPTPRPRSAAGSPTDPAVDARWQTYQRIKANRQGRLRIKYRKRKPDEVTCPVCNEPVSGSVEQLNNHVELCLRKQGQVDEDESENVDVEGEGDLEMYEEYEWAGQRRIRASTLLVGGFSGAGMGSNNRPTREEEEAYLVVDGDDTATFGPSQYSEADVISPSADDRDNDMSPECRSEDLRLQPVKEEPSETTDETGSQSQVLEALKSRIRDLEYESKGLSEEKFICLICMEHYKKPVISICCWHVHCEQCWLHTLGAKKLCPQCNMITSPSDLRRIYL</sequence>
<evidence type="ECO:0000259" key="5">
    <source>
        <dbReference type="PROSITE" id="PS50089"/>
    </source>
</evidence>
<dbReference type="EMBL" id="QKKF02007161">
    <property type="protein sequence ID" value="RZF46112.1"/>
    <property type="molecule type" value="Genomic_DNA"/>
</dbReference>
<dbReference type="AlphaFoldDB" id="A0A482XK06"/>
<accession>A0A482XK06</accession>
<dbReference type="InterPro" id="IPR013083">
    <property type="entry name" value="Znf_RING/FYVE/PHD"/>
</dbReference>
<feature type="compositionally biased region" description="Polar residues" evidence="4">
    <location>
        <begin position="186"/>
        <end position="198"/>
    </location>
</feature>
<dbReference type="Gene3D" id="3.30.160.60">
    <property type="entry name" value="Classic Zinc Finger"/>
    <property type="match status" value="1"/>
</dbReference>
<feature type="compositionally biased region" description="Basic and acidic residues" evidence="4">
    <location>
        <begin position="415"/>
        <end position="440"/>
    </location>
</feature>
<feature type="compositionally biased region" description="Low complexity" evidence="4">
    <location>
        <begin position="156"/>
        <end position="166"/>
    </location>
</feature>
<evidence type="ECO:0000256" key="2">
    <source>
        <dbReference type="ARBA" id="ARBA00022833"/>
    </source>
</evidence>
<dbReference type="OrthoDB" id="6270329at2759"/>
<keyword evidence="1 3" id="KW-0863">Zinc-finger</keyword>
<evidence type="ECO:0000256" key="3">
    <source>
        <dbReference type="PROSITE-ProRule" id="PRU00175"/>
    </source>
</evidence>
<dbReference type="Proteomes" id="UP000291343">
    <property type="component" value="Unassembled WGS sequence"/>
</dbReference>
<keyword evidence="2" id="KW-0862">Zinc</keyword>
<dbReference type="InterPro" id="IPR031824">
    <property type="entry name" value="RNF220_mid"/>
</dbReference>
<dbReference type="PROSITE" id="PS50089">
    <property type="entry name" value="ZF_RING_2"/>
    <property type="match status" value="1"/>
</dbReference>
<keyword evidence="7" id="KW-1185">Reference proteome</keyword>